<sequence length="342" mass="36992">MASQTELPLVLVTAVNGFIASWTAKVFLDAGYNVRGTTRSAKSAATVLEADPFKEYAASGRFTIFQVPDITLPGAFDDAVRGVHAIAHTASPMPSNSPNPESFIGTAVDGAKSVLESAYSKAGPNLKTPTDAPYTFTEEDWDDFSEKAVELQGKEASPGLIYKASKTAAERAMWDFQREKSPSFTLAAINPVFVWGPPILFPENPEDINSTTMAIWTIFSGQDIPPPPLGRPGGGAVDVRDVARLILFAVQEPEKSSNQRFLAVSGLRVEQAIADILRQEYPDRRTIIKEGTPGVGYLPDFSYPENSSGRVDGSKAVKATGKEWISPKQSIIDAAKAFERYL</sequence>
<dbReference type="RefSeq" id="XP_002483700.1">
    <property type="nucleotide sequence ID" value="XM_002483655.1"/>
</dbReference>
<feature type="domain" description="NAD-dependent epimerase/dehydratase" evidence="3">
    <location>
        <begin position="10"/>
        <end position="258"/>
    </location>
</feature>
<dbReference type="PANTHER" id="PTHR10366:SF562">
    <property type="entry name" value="ALDEHYDE REDUCTASE II (AFU_ORTHOLOGUE AFUA_1G11360)"/>
    <property type="match status" value="1"/>
</dbReference>
<dbReference type="SUPFAM" id="SSF51735">
    <property type="entry name" value="NAD(P)-binding Rossmann-fold domains"/>
    <property type="match status" value="1"/>
</dbReference>
<evidence type="ECO:0000259" key="3">
    <source>
        <dbReference type="Pfam" id="PF01370"/>
    </source>
</evidence>
<comment type="similarity">
    <text evidence="2">Belongs to the NAD(P)-dependent epimerase/dehydratase family. Dihydroflavonol-4-reductase subfamily.</text>
</comment>
<dbReference type="eggNOG" id="KOG1502">
    <property type="taxonomic scope" value="Eukaryota"/>
</dbReference>
<dbReference type="InParanoid" id="B8MHY6"/>
<dbReference type="Gene3D" id="3.40.50.720">
    <property type="entry name" value="NAD(P)-binding Rossmann-like Domain"/>
    <property type="match status" value="1"/>
</dbReference>
<keyword evidence="5" id="KW-1185">Reference proteome</keyword>
<dbReference type="GeneID" id="8106294"/>
<gene>
    <name evidence="4" type="ORF">TSTA_015530</name>
</gene>
<dbReference type="PANTHER" id="PTHR10366">
    <property type="entry name" value="NAD DEPENDENT EPIMERASE/DEHYDRATASE"/>
    <property type="match status" value="1"/>
</dbReference>
<evidence type="ECO:0000256" key="1">
    <source>
        <dbReference type="ARBA" id="ARBA00023002"/>
    </source>
</evidence>
<reference evidence="5" key="1">
    <citation type="journal article" date="2015" name="Genome Announc.">
        <title>Genome sequence of the AIDS-associated pathogen Penicillium marneffei (ATCC18224) and its near taxonomic relative Talaromyces stipitatus (ATCC10500).</title>
        <authorList>
            <person name="Nierman W.C."/>
            <person name="Fedorova-Abrams N.D."/>
            <person name="Andrianopoulos A."/>
        </authorList>
    </citation>
    <scope>NUCLEOTIDE SEQUENCE [LARGE SCALE GENOMIC DNA]</scope>
    <source>
        <strain evidence="5">ATCC 10500 / CBS 375.48 / QM 6759 / NRRL 1006</strain>
    </source>
</reference>
<keyword evidence="1" id="KW-0560">Oxidoreductase</keyword>
<dbReference type="PhylomeDB" id="B8MHY6"/>
<name>B8MHY6_TALSN</name>
<evidence type="ECO:0000313" key="4">
    <source>
        <dbReference type="EMBL" id="EED16466.1"/>
    </source>
</evidence>
<protein>
    <submittedName>
        <fullName evidence="4">NAD dependent epimerase/dehydratase, putative</fullName>
    </submittedName>
</protein>
<dbReference type="InterPro" id="IPR050425">
    <property type="entry name" value="NAD(P)_dehydrat-like"/>
</dbReference>
<dbReference type="AlphaFoldDB" id="B8MHY6"/>
<dbReference type="OMA" id="TAFIWQI"/>
<dbReference type="STRING" id="441959.B8MHY6"/>
<evidence type="ECO:0000256" key="2">
    <source>
        <dbReference type="ARBA" id="ARBA00023445"/>
    </source>
</evidence>
<proteinExistence type="inferred from homology"/>
<organism evidence="4 5">
    <name type="scientific">Talaromyces stipitatus (strain ATCC 10500 / CBS 375.48 / QM 6759 / NRRL 1006)</name>
    <name type="common">Penicillium stipitatum</name>
    <dbReference type="NCBI Taxonomy" id="441959"/>
    <lineage>
        <taxon>Eukaryota</taxon>
        <taxon>Fungi</taxon>
        <taxon>Dikarya</taxon>
        <taxon>Ascomycota</taxon>
        <taxon>Pezizomycotina</taxon>
        <taxon>Eurotiomycetes</taxon>
        <taxon>Eurotiomycetidae</taxon>
        <taxon>Eurotiales</taxon>
        <taxon>Trichocomaceae</taxon>
        <taxon>Talaromyces</taxon>
        <taxon>Talaromyces sect. Talaromyces</taxon>
    </lineage>
</organism>
<evidence type="ECO:0000313" key="5">
    <source>
        <dbReference type="Proteomes" id="UP000001745"/>
    </source>
</evidence>
<dbReference type="EMBL" id="EQ962656">
    <property type="protein sequence ID" value="EED16466.1"/>
    <property type="molecule type" value="Genomic_DNA"/>
</dbReference>
<dbReference type="VEuPathDB" id="FungiDB:TSTA_015530"/>
<dbReference type="Proteomes" id="UP000001745">
    <property type="component" value="Unassembled WGS sequence"/>
</dbReference>
<dbReference type="InterPro" id="IPR001509">
    <property type="entry name" value="Epimerase_deHydtase"/>
</dbReference>
<dbReference type="GO" id="GO:0016616">
    <property type="term" value="F:oxidoreductase activity, acting on the CH-OH group of donors, NAD or NADP as acceptor"/>
    <property type="evidence" value="ECO:0007669"/>
    <property type="project" value="TreeGrafter"/>
</dbReference>
<dbReference type="OrthoDB" id="2735536at2759"/>
<dbReference type="HOGENOM" id="CLU_007383_9_2_1"/>
<accession>B8MHY6</accession>
<dbReference type="Pfam" id="PF01370">
    <property type="entry name" value="Epimerase"/>
    <property type="match status" value="1"/>
</dbReference>
<dbReference type="InterPro" id="IPR036291">
    <property type="entry name" value="NAD(P)-bd_dom_sf"/>
</dbReference>